<sequence length="256" mass="27919">MTEVNRQLLYSGLEQCTPSYPPGGASYPAGEPRRSEASGLGGFAEDLVRYIDEILLWNPRLGLIEGDERDIVIRHVLDSAAGLPVMSACIAGISSQMGREQPNTLHLADLGSGSGMPGLVIALWAKHFLLPEEGAPQLAVHLVEKQQRRCGFLKNAVALLGLKEGVRIRQMNSKDLQPGFHVVTSRAYTAVDPEELRFQQSLLAAPGAILAYKGRRENLVRDLGTDLAEKLQILPVSAREPGAKKPVHRMKRLSNC</sequence>
<dbReference type="HOGENOM" id="CLU_1085397_0_0_12"/>
<dbReference type="OrthoDB" id="9808773at2"/>
<dbReference type="STRING" id="1307761.L21SP2_0254"/>
<comment type="function">
    <text evidence="6">Specifically methylates the N7 position of a guanine in 16S rRNA.</text>
</comment>
<evidence type="ECO:0000313" key="8">
    <source>
        <dbReference type="Proteomes" id="UP000018680"/>
    </source>
</evidence>
<evidence type="ECO:0000256" key="4">
    <source>
        <dbReference type="ARBA" id="ARBA00022679"/>
    </source>
</evidence>
<dbReference type="GO" id="GO:0070043">
    <property type="term" value="F:rRNA (guanine-N7-)-methyltransferase activity"/>
    <property type="evidence" value="ECO:0007669"/>
    <property type="project" value="UniProtKB-UniRule"/>
</dbReference>
<keyword evidence="5 6" id="KW-0949">S-adenosyl-L-methionine</keyword>
<dbReference type="GO" id="GO:0005829">
    <property type="term" value="C:cytosol"/>
    <property type="evidence" value="ECO:0007669"/>
    <property type="project" value="TreeGrafter"/>
</dbReference>
<keyword evidence="3 6" id="KW-0489">Methyltransferase</keyword>
<dbReference type="PANTHER" id="PTHR31760">
    <property type="entry name" value="S-ADENOSYL-L-METHIONINE-DEPENDENT METHYLTRANSFERASES SUPERFAMILY PROTEIN"/>
    <property type="match status" value="1"/>
</dbReference>
<evidence type="ECO:0000256" key="6">
    <source>
        <dbReference type="HAMAP-Rule" id="MF_00074"/>
    </source>
</evidence>
<dbReference type="EMBL" id="CP006939">
    <property type="protein sequence ID" value="AHC13696.1"/>
    <property type="molecule type" value="Genomic_DNA"/>
</dbReference>
<dbReference type="Gene3D" id="3.40.50.150">
    <property type="entry name" value="Vaccinia Virus protein VP39"/>
    <property type="match status" value="1"/>
</dbReference>
<dbReference type="InterPro" id="IPR003682">
    <property type="entry name" value="rRNA_ssu_MeTfrase_G"/>
</dbReference>
<dbReference type="Pfam" id="PF02527">
    <property type="entry name" value="GidB"/>
    <property type="match status" value="1"/>
</dbReference>
<evidence type="ECO:0000256" key="2">
    <source>
        <dbReference type="ARBA" id="ARBA00022552"/>
    </source>
</evidence>
<evidence type="ECO:0000313" key="7">
    <source>
        <dbReference type="EMBL" id="AHC13696.1"/>
    </source>
</evidence>
<feature type="binding site" evidence="6">
    <location>
        <position position="116"/>
    </location>
    <ligand>
        <name>S-adenosyl-L-methionine</name>
        <dbReference type="ChEBI" id="CHEBI:59789"/>
    </ligand>
</feature>
<dbReference type="PANTHER" id="PTHR31760:SF0">
    <property type="entry name" value="S-ADENOSYL-L-METHIONINE-DEPENDENT METHYLTRANSFERASES SUPERFAMILY PROTEIN"/>
    <property type="match status" value="1"/>
</dbReference>
<dbReference type="InterPro" id="IPR029063">
    <property type="entry name" value="SAM-dependent_MTases_sf"/>
</dbReference>
<gene>
    <name evidence="6" type="primary">rsmG</name>
    <name evidence="7" type="ORF">L21SP2_0254</name>
</gene>
<name>V5WEV1_9SPIO</name>
<comment type="caution">
    <text evidence="6">Lacks conserved residue(s) required for the propagation of feature annotation.</text>
</comment>
<dbReference type="SUPFAM" id="SSF53335">
    <property type="entry name" value="S-adenosyl-L-methionine-dependent methyltransferases"/>
    <property type="match status" value="1"/>
</dbReference>
<proteinExistence type="inferred from homology"/>
<feature type="binding site" evidence="6">
    <location>
        <position position="111"/>
    </location>
    <ligand>
        <name>S-adenosyl-L-methionine</name>
        <dbReference type="ChEBI" id="CHEBI:59789"/>
    </ligand>
</feature>
<evidence type="ECO:0000256" key="3">
    <source>
        <dbReference type="ARBA" id="ARBA00022603"/>
    </source>
</evidence>
<dbReference type="eggNOG" id="COG0357">
    <property type="taxonomic scope" value="Bacteria"/>
</dbReference>
<dbReference type="RefSeq" id="WP_024266629.1">
    <property type="nucleotide sequence ID" value="NC_023035.1"/>
</dbReference>
<dbReference type="KEGG" id="slr:L21SP2_0254"/>
<evidence type="ECO:0000256" key="5">
    <source>
        <dbReference type="ARBA" id="ARBA00022691"/>
    </source>
</evidence>
<protein>
    <recommendedName>
        <fullName evidence="6">Ribosomal RNA small subunit methyltransferase G</fullName>
        <ecNumber evidence="6">2.1.1.-</ecNumber>
    </recommendedName>
    <alternativeName>
        <fullName evidence="6">16S rRNA 7-methylguanosine methyltransferase</fullName>
        <shortName evidence="6">16S rRNA m7G methyltransferase</shortName>
    </alternativeName>
</protein>
<comment type="similarity">
    <text evidence="6">Belongs to the methyltransferase superfamily. RNA methyltransferase RsmG family.</text>
</comment>
<evidence type="ECO:0000256" key="1">
    <source>
        <dbReference type="ARBA" id="ARBA00022490"/>
    </source>
</evidence>
<reference evidence="7 8" key="1">
    <citation type="journal article" date="2015" name="Stand. Genomic Sci.">
        <title>Complete genome sequence and description of Salinispira pacifica gen. nov., sp. nov., a novel spirochaete isolated form a hypersaline microbial mat.</title>
        <authorList>
            <person name="Ben Hania W."/>
            <person name="Joseph M."/>
            <person name="Schumann P."/>
            <person name="Bunk B."/>
            <person name="Fiebig A."/>
            <person name="Sproer C."/>
            <person name="Klenk H.P."/>
            <person name="Fardeau M.L."/>
            <person name="Spring S."/>
        </authorList>
    </citation>
    <scope>NUCLEOTIDE SEQUENCE [LARGE SCALE GENOMIC DNA]</scope>
    <source>
        <strain evidence="7 8">L21-RPul-D2</strain>
    </source>
</reference>
<dbReference type="HAMAP" id="MF_00074">
    <property type="entry name" value="16SrRNA_methyltr_G"/>
    <property type="match status" value="1"/>
</dbReference>
<organism evidence="7 8">
    <name type="scientific">Salinispira pacifica</name>
    <dbReference type="NCBI Taxonomy" id="1307761"/>
    <lineage>
        <taxon>Bacteria</taxon>
        <taxon>Pseudomonadati</taxon>
        <taxon>Spirochaetota</taxon>
        <taxon>Spirochaetia</taxon>
        <taxon>Spirochaetales</taxon>
        <taxon>Spirochaetaceae</taxon>
        <taxon>Salinispira</taxon>
    </lineage>
</organism>
<feature type="binding site" evidence="6">
    <location>
        <position position="186"/>
    </location>
    <ligand>
        <name>S-adenosyl-L-methionine</name>
        <dbReference type="ChEBI" id="CHEBI:59789"/>
    </ligand>
</feature>
<keyword evidence="2 6" id="KW-0698">rRNA processing</keyword>
<keyword evidence="8" id="KW-1185">Reference proteome</keyword>
<dbReference type="Proteomes" id="UP000018680">
    <property type="component" value="Chromosome"/>
</dbReference>
<comment type="subcellular location">
    <subcellularLocation>
        <location evidence="6">Cytoplasm</location>
    </subcellularLocation>
</comment>
<dbReference type="EC" id="2.1.1.-" evidence="6"/>
<accession>V5WEV1</accession>
<keyword evidence="1 6" id="KW-0963">Cytoplasm</keyword>
<keyword evidence="4 6" id="KW-0808">Transferase</keyword>
<dbReference type="AlphaFoldDB" id="V5WEV1"/>